<feature type="repeat" description="RCC1" evidence="1">
    <location>
        <begin position="147"/>
        <end position="198"/>
    </location>
</feature>
<dbReference type="InterPro" id="IPR000408">
    <property type="entry name" value="Reg_chr_condens"/>
</dbReference>
<dbReference type="AlphaFoldDB" id="A0A8B8UL02"/>
<reference evidence="2" key="4">
    <citation type="submission" date="2025-08" db="UniProtKB">
        <authorList>
            <consortium name="RefSeq"/>
        </authorList>
    </citation>
    <scope>IDENTIFICATION</scope>
    <source>
        <strain evidence="2">CBS432</strain>
    </source>
</reference>
<dbReference type="PROSITE" id="PS50012">
    <property type="entry name" value="RCC1_3"/>
    <property type="match status" value="3"/>
</dbReference>
<proteinExistence type="predicted"/>
<dbReference type="VEuPathDB" id="FungiDB:SPAR_A00450"/>
<accession>A0A8B8UL02</accession>
<dbReference type="Gene3D" id="2.130.10.30">
    <property type="entry name" value="Regulator of chromosome condensation 1/beta-lactamase-inhibitor protein II"/>
    <property type="match status" value="2"/>
</dbReference>
<dbReference type="OrthoDB" id="5370059at2759"/>
<gene>
    <name evidence="2" type="primary">ATS1</name>
    <name evidence="2" type="ORF">SPAR_A00450</name>
</gene>
<evidence type="ECO:0000256" key="1">
    <source>
        <dbReference type="PROSITE-ProRule" id="PRU00235"/>
    </source>
</evidence>
<dbReference type="PROSITE" id="PS00626">
    <property type="entry name" value="RCC1_2"/>
    <property type="match status" value="1"/>
</dbReference>
<reference evidence="2" key="1">
    <citation type="journal article" date="2017" name="Nat. Genet.">
        <title>Contrasting evolutionary genome dynamics between domesticated and wild yeasts.</title>
        <authorList>
            <person name="Yue J.X."/>
            <person name="Li J."/>
            <person name="Aigrain L."/>
            <person name="Hallin J."/>
            <person name="Persson K."/>
            <person name="Oliver K."/>
            <person name="Bergstrom A."/>
            <person name="Coupland P."/>
            <person name="Warringer J."/>
            <person name="Lagomarsino M.C."/>
            <person name="Fischer G."/>
            <person name="Durbin R."/>
            <person name="Liti G."/>
        </authorList>
    </citation>
    <scope>NUCLEOTIDE SEQUENCE</scope>
    <source>
        <strain evidence="2">CBS432</strain>
    </source>
</reference>
<dbReference type="PANTHER" id="PTHR45982:SF1">
    <property type="entry name" value="REGULATOR OF CHROMOSOME CONDENSATION"/>
    <property type="match status" value="1"/>
</dbReference>
<dbReference type="PANTHER" id="PTHR45982">
    <property type="entry name" value="REGULATOR OF CHROMOSOME CONDENSATION"/>
    <property type="match status" value="1"/>
</dbReference>
<dbReference type="InterPro" id="IPR051553">
    <property type="entry name" value="Ran_GTPase-activating"/>
</dbReference>
<dbReference type="InterPro" id="IPR009091">
    <property type="entry name" value="RCC1/BLIP-II"/>
</dbReference>
<dbReference type="GeneID" id="54628640"/>
<protein>
    <submittedName>
        <fullName evidence="2">Ats1p</fullName>
    </submittedName>
</protein>
<reference evidence="2" key="3">
    <citation type="submission" date="2025-07" db="EMBL/GenBank/DDBJ databases">
        <authorList>
            <consortium name="NCBI Genome Project"/>
        </authorList>
    </citation>
    <scope>NUCLEOTIDE SEQUENCE</scope>
    <source>
        <strain evidence="2">CBS432</strain>
    </source>
</reference>
<sequence length="333" mass="36490">MSCVYAFGSNGQGQLGLVHDEDMDTPQRSALGGDGTVVRKIACGGNHSVVLLNNGSLVGCGDNRRGELNNAQALQQVRGWRPVEIPAPVVDVACGWDTTVTVDAAGHVWQRGGGCYEFTQRHVPLHSNEERIAVYGCFQNFVVVQGTRVYGWGSNTKCQLQGQKCRSVTEPMLVYDTGSVPVDYVAMGKDFMIIVDEGGRIVHASGRLPTGFELEQQQERHGLVVTCMWTSIHLWDRRLNTVESFGRGTHSQLFPQEGLHFPIVDITTGSEHGILVTTSQEGESHYYKVYCWGWGEHGNCGPQKGSQRGLQLVGQYSGKPRVFGGCATTWIVF</sequence>
<name>A0A8B8UL02_SACPA</name>
<dbReference type="PRINTS" id="PR00633">
    <property type="entry name" value="RCCNDNSATION"/>
</dbReference>
<reference evidence="2" key="2">
    <citation type="submission" date="2020-01" db="EMBL/GenBank/DDBJ databases">
        <title>Population-level Yeast Reference Genomes.</title>
        <authorList>
            <person name="Yue J.-X."/>
        </authorList>
    </citation>
    <scope>NUCLEOTIDE SEQUENCE</scope>
    <source>
        <strain evidence="2">CBS432</strain>
    </source>
</reference>
<evidence type="ECO:0000313" key="2">
    <source>
        <dbReference type="RefSeq" id="XP_033764453.1"/>
    </source>
</evidence>
<dbReference type="SUPFAM" id="SSF50985">
    <property type="entry name" value="RCC1/BLIP-II"/>
    <property type="match status" value="1"/>
</dbReference>
<feature type="repeat" description="RCC1" evidence="1">
    <location>
        <begin position="55"/>
        <end position="105"/>
    </location>
</feature>
<dbReference type="KEGG" id="spao:SPAR_A00450"/>
<organism evidence="2">
    <name type="scientific">Saccharomyces paradoxus</name>
    <name type="common">Yeast</name>
    <name type="synonym">Saccharomyces douglasii</name>
    <dbReference type="NCBI Taxonomy" id="27291"/>
    <lineage>
        <taxon>Eukaryota</taxon>
        <taxon>Fungi</taxon>
        <taxon>Dikarya</taxon>
        <taxon>Ascomycota</taxon>
        <taxon>Saccharomycotina</taxon>
        <taxon>Saccharomycetes</taxon>
        <taxon>Saccharomycetales</taxon>
        <taxon>Saccharomycetaceae</taxon>
        <taxon>Saccharomyces</taxon>
    </lineage>
</organism>
<dbReference type="Pfam" id="PF00415">
    <property type="entry name" value="RCC1"/>
    <property type="match status" value="1"/>
</dbReference>
<dbReference type="RefSeq" id="XP_033764453.1">
    <property type="nucleotide sequence ID" value="XM_033908562.1"/>
</dbReference>
<feature type="repeat" description="RCC1" evidence="1">
    <location>
        <begin position="2"/>
        <end position="54"/>
    </location>
</feature>